<evidence type="ECO:0000313" key="3">
    <source>
        <dbReference type="Proteomes" id="UP000199111"/>
    </source>
</evidence>
<dbReference type="RefSeq" id="WP_093885926.1">
    <property type="nucleotide sequence ID" value="NZ_FOQY01000003.1"/>
</dbReference>
<dbReference type="InterPro" id="IPR029063">
    <property type="entry name" value="SAM-dependent_MTases_sf"/>
</dbReference>
<sequence length="247" mass="27176">MERQLISHIAHYDHPIAAPVSEQNLERLLTRAKLAPKARILDLGCGEAPWTLRALELHPGTFADGVDISEHALIAAQKDAEQRGLSDRLGLHHIPAADFTGPELYDLVLCVGSTHAFDGLTATMQNIRRHLRPGGLALVGECFWETPPTPEALTKLGADLDDYGDLSATVAQAEDAGYATVYGHTSDLAEWHEYEWSWIGTLTNWALDHPGPDGDAALAAARDHRDMWLDGYRDILGFVTLLMRRTD</sequence>
<dbReference type="GO" id="GO:0008168">
    <property type="term" value="F:methyltransferase activity"/>
    <property type="evidence" value="ECO:0007669"/>
    <property type="project" value="UniProtKB-KW"/>
</dbReference>
<dbReference type="GO" id="GO:0032259">
    <property type="term" value="P:methylation"/>
    <property type="evidence" value="ECO:0007669"/>
    <property type="project" value="UniProtKB-KW"/>
</dbReference>
<organism evidence="2 3">
    <name type="scientific">Streptosporangium canum</name>
    <dbReference type="NCBI Taxonomy" id="324952"/>
    <lineage>
        <taxon>Bacteria</taxon>
        <taxon>Bacillati</taxon>
        <taxon>Actinomycetota</taxon>
        <taxon>Actinomycetes</taxon>
        <taxon>Streptosporangiales</taxon>
        <taxon>Streptosporangiaceae</taxon>
        <taxon>Streptosporangium</taxon>
    </lineage>
</organism>
<dbReference type="CDD" id="cd02440">
    <property type="entry name" value="AdoMet_MTases"/>
    <property type="match status" value="1"/>
</dbReference>
<evidence type="ECO:0000313" key="2">
    <source>
        <dbReference type="EMBL" id="SFI43985.1"/>
    </source>
</evidence>
<keyword evidence="2" id="KW-0808">Transferase</keyword>
<dbReference type="Pfam" id="PF08242">
    <property type="entry name" value="Methyltransf_12"/>
    <property type="match status" value="1"/>
</dbReference>
<keyword evidence="2" id="KW-0489">Methyltransferase</keyword>
<dbReference type="Gene3D" id="3.40.50.150">
    <property type="entry name" value="Vaccinia Virus protein VP39"/>
    <property type="match status" value="1"/>
</dbReference>
<evidence type="ECO:0000259" key="1">
    <source>
        <dbReference type="Pfam" id="PF08242"/>
    </source>
</evidence>
<dbReference type="InterPro" id="IPR013217">
    <property type="entry name" value="Methyltransf_12"/>
</dbReference>
<proteinExistence type="predicted"/>
<reference evidence="3" key="1">
    <citation type="submission" date="2016-10" db="EMBL/GenBank/DDBJ databases">
        <authorList>
            <person name="Varghese N."/>
            <person name="Submissions S."/>
        </authorList>
    </citation>
    <scope>NUCLEOTIDE SEQUENCE [LARGE SCALE GENOMIC DNA]</scope>
    <source>
        <strain evidence="3">CGMCC 4.2126</strain>
    </source>
</reference>
<accession>A0A1I3I7J3</accession>
<dbReference type="EMBL" id="FOQY01000003">
    <property type="protein sequence ID" value="SFI43985.1"/>
    <property type="molecule type" value="Genomic_DNA"/>
</dbReference>
<dbReference type="PANTHER" id="PTHR43464">
    <property type="entry name" value="METHYLTRANSFERASE"/>
    <property type="match status" value="1"/>
</dbReference>
<name>A0A1I3I7J3_9ACTN</name>
<dbReference type="SUPFAM" id="SSF53335">
    <property type="entry name" value="S-adenosyl-L-methionine-dependent methyltransferases"/>
    <property type="match status" value="1"/>
</dbReference>
<feature type="domain" description="Methyltransferase type 12" evidence="1">
    <location>
        <begin position="41"/>
        <end position="136"/>
    </location>
</feature>
<protein>
    <submittedName>
        <fullName evidence="2">Methyltransferase domain-containing protein</fullName>
    </submittedName>
</protein>
<dbReference type="AlphaFoldDB" id="A0A1I3I7J3"/>
<gene>
    <name evidence="2" type="ORF">SAMN05216275_103174</name>
</gene>
<dbReference type="Proteomes" id="UP000199111">
    <property type="component" value="Unassembled WGS sequence"/>
</dbReference>
<keyword evidence="3" id="KW-1185">Reference proteome</keyword>
<dbReference type="GeneID" id="96296941"/>
<dbReference type="PANTHER" id="PTHR43464:SF3">
    <property type="entry name" value="SAM-DEPENDENT METHYLTRANSFERASE"/>
    <property type="match status" value="1"/>
</dbReference>